<protein>
    <submittedName>
        <fullName evidence="5">2-epi-5-epi-valiolone synthase</fullName>
    </submittedName>
</protein>
<evidence type="ECO:0000259" key="3">
    <source>
        <dbReference type="Pfam" id="PF01761"/>
    </source>
</evidence>
<dbReference type="EMBL" id="CP108110">
    <property type="protein sequence ID" value="WUQ83113.1"/>
    <property type="molecule type" value="Genomic_DNA"/>
</dbReference>
<dbReference type="Pfam" id="PF24621">
    <property type="entry name" value="DHQS_C"/>
    <property type="match status" value="1"/>
</dbReference>
<dbReference type="Proteomes" id="UP001432222">
    <property type="component" value="Chromosome"/>
</dbReference>
<reference evidence="5" key="1">
    <citation type="submission" date="2022-10" db="EMBL/GenBank/DDBJ databases">
        <title>The complete genomes of actinobacterial strains from the NBC collection.</title>
        <authorList>
            <person name="Joergensen T.S."/>
            <person name="Alvarez Arevalo M."/>
            <person name="Sterndorff E.B."/>
            <person name="Faurdal D."/>
            <person name="Vuksanovic O."/>
            <person name="Mourched A.-S."/>
            <person name="Charusanti P."/>
            <person name="Shaw S."/>
            <person name="Blin K."/>
            <person name="Weber T."/>
        </authorList>
    </citation>
    <scope>NUCLEOTIDE SEQUENCE</scope>
    <source>
        <strain evidence="5">NBC_00222</strain>
    </source>
</reference>
<gene>
    <name evidence="5" type="ORF">OHA16_09080</name>
</gene>
<evidence type="ECO:0000313" key="5">
    <source>
        <dbReference type="EMBL" id="WUQ83113.1"/>
    </source>
</evidence>
<evidence type="ECO:0000256" key="1">
    <source>
        <dbReference type="ARBA" id="ARBA00001911"/>
    </source>
</evidence>
<dbReference type="Gene3D" id="3.40.50.1970">
    <property type="match status" value="1"/>
</dbReference>
<dbReference type="InterPro" id="IPR050071">
    <property type="entry name" value="Dehydroquinate_synthase"/>
</dbReference>
<feature type="domain" description="3-dehydroquinate synthase C-terminal" evidence="4">
    <location>
        <begin position="154"/>
        <end position="282"/>
    </location>
</feature>
<dbReference type="PANTHER" id="PTHR43622">
    <property type="entry name" value="3-DEHYDROQUINATE SYNTHASE"/>
    <property type="match status" value="1"/>
</dbReference>
<evidence type="ECO:0000256" key="2">
    <source>
        <dbReference type="ARBA" id="ARBA00023027"/>
    </source>
</evidence>
<comment type="cofactor">
    <cofactor evidence="1">
        <name>NAD(+)</name>
        <dbReference type="ChEBI" id="CHEBI:57540"/>
    </cofactor>
</comment>
<proteinExistence type="predicted"/>
<dbReference type="SUPFAM" id="SSF56796">
    <property type="entry name" value="Dehydroquinate synthase-like"/>
    <property type="match status" value="1"/>
</dbReference>
<organism evidence="5 6">
    <name type="scientific">Kitasatospora purpeofusca</name>
    <dbReference type="NCBI Taxonomy" id="67352"/>
    <lineage>
        <taxon>Bacteria</taxon>
        <taxon>Bacillati</taxon>
        <taxon>Actinomycetota</taxon>
        <taxon>Actinomycetes</taxon>
        <taxon>Kitasatosporales</taxon>
        <taxon>Streptomycetaceae</taxon>
        <taxon>Kitasatospora</taxon>
    </lineage>
</organism>
<name>A0ABZ1TVY1_9ACTN</name>
<keyword evidence="2" id="KW-0520">NAD</keyword>
<dbReference type="RefSeq" id="WP_328954146.1">
    <property type="nucleotide sequence ID" value="NZ_CP108110.1"/>
</dbReference>
<dbReference type="InterPro" id="IPR030960">
    <property type="entry name" value="DHQS/DOIS_N"/>
</dbReference>
<dbReference type="Gene3D" id="1.20.1090.10">
    <property type="entry name" value="Dehydroquinate synthase-like - alpha domain"/>
    <property type="match status" value="1"/>
</dbReference>
<dbReference type="InterPro" id="IPR056179">
    <property type="entry name" value="DHQS_C"/>
</dbReference>
<dbReference type="PANTHER" id="PTHR43622:SF3">
    <property type="entry name" value="2-EPI-5-EPI-VALIOLONE SYNTHASE"/>
    <property type="match status" value="1"/>
</dbReference>
<accession>A0ABZ1TVY1</accession>
<evidence type="ECO:0000259" key="4">
    <source>
        <dbReference type="Pfam" id="PF24621"/>
    </source>
</evidence>
<evidence type="ECO:0000313" key="6">
    <source>
        <dbReference type="Proteomes" id="UP001432222"/>
    </source>
</evidence>
<feature type="domain" description="3-dehydroquinate synthase N-terminal" evidence="3">
    <location>
        <begin position="59"/>
        <end position="128"/>
    </location>
</feature>
<keyword evidence="6" id="KW-1185">Reference proteome</keyword>
<dbReference type="Pfam" id="PF01761">
    <property type="entry name" value="DHQ_synthase"/>
    <property type="match status" value="1"/>
</dbReference>
<sequence>MRPGLRFVPGLLDPGNPALALAGGPPGRRLVVVDARVHELHGRRLHHYLDARGVDHETLVLPGREQVKTMDAVFQVADRMDSFGISRRGAPVLAVGGGVLAEVVGLACTLYRRSTPFVCVPTTLHGLVAHRPEVETLVDPAFLVTLGRRQVASGLAEVLKVALIADADLFGLLERRGRDLLDTRFQAAGIGAAVLAGVVGGRGEARTGTGADGRERLRHYGHTFSPTVETRALPELLHGEAVCVDMALSTVVARRRGLVDAEQAERILRLMRRLELPVWHPLLESIALGEALADTVRRRDGRRWLPLPSGIGAGVLVDDLGGRELVGAAGWLRAWSAVAAAGCAPTLDG</sequence>